<reference evidence="2 3" key="1">
    <citation type="submission" date="2021-03" db="EMBL/GenBank/DDBJ databases">
        <title>Genomic Encyclopedia of Type Strains, Phase IV (KMG-IV): sequencing the most valuable type-strain genomes for metagenomic binning, comparative biology and taxonomic classification.</title>
        <authorList>
            <person name="Goeker M."/>
        </authorList>
    </citation>
    <scope>NUCLEOTIDE SEQUENCE [LARGE SCALE GENOMIC DNA]</scope>
    <source>
        <strain evidence="2 3">DSM 14349</strain>
    </source>
</reference>
<evidence type="ECO:0000313" key="2">
    <source>
        <dbReference type="EMBL" id="MBP1905714.1"/>
    </source>
</evidence>
<dbReference type="InterPro" id="IPR011009">
    <property type="entry name" value="Kinase-like_dom_sf"/>
</dbReference>
<dbReference type="PANTHER" id="PTHR21310">
    <property type="entry name" value="AMINOGLYCOSIDE PHOSPHOTRANSFERASE-RELATED-RELATED"/>
    <property type="match status" value="1"/>
</dbReference>
<dbReference type="SUPFAM" id="SSF56112">
    <property type="entry name" value="Protein kinase-like (PK-like)"/>
    <property type="match status" value="1"/>
</dbReference>
<evidence type="ECO:0000313" key="3">
    <source>
        <dbReference type="Proteomes" id="UP001519272"/>
    </source>
</evidence>
<keyword evidence="2" id="KW-0418">Kinase</keyword>
<gene>
    <name evidence="2" type="ORF">J2Z32_002362</name>
</gene>
<proteinExistence type="predicted"/>
<protein>
    <submittedName>
        <fullName evidence="2">Aminoglycoside phosphotransferase (APT) family kinase protein</fullName>
    </submittedName>
</protein>
<dbReference type="Pfam" id="PF01636">
    <property type="entry name" value="APH"/>
    <property type="match status" value="1"/>
</dbReference>
<dbReference type="InterPro" id="IPR002575">
    <property type="entry name" value="Aminoglycoside_PTrfase"/>
</dbReference>
<name>A0ABS4FTE9_9BACL</name>
<dbReference type="GO" id="GO:0016301">
    <property type="term" value="F:kinase activity"/>
    <property type="evidence" value="ECO:0007669"/>
    <property type="project" value="UniProtKB-KW"/>
</dbReference>
<dbReference type="Gene3D" id="3.90.1200.10">
    <property type="match status" value="1"/>
</dbReference>
<organism evidence="2 3">
    <name type="scientific">Paenibacillus turicensis</name>
    <dbReference type="NCBI Taxonomy" id="160487"/>
    <lineage>
        <taxon>Bacteria</taxon>
        <taxon>Bacillati</taxon>
        <taxon>Bacillota</taxon>
        <taxon>Bacilli</taxon>
        <taxon>Bacillales</taxon>
        <taxon>Paenibacillaceae</taxon>
        <taxon>Paenibacillus</taxon>
    </lineage>
</organism>
<sequence>MKDSWERSSKKLNINDESIRTMINQVFKNRQLVKIERTETGLSSGIYKVQVEGIASPFILRISNGDVEVASKEKAIADRLSGIVPVADYVYFDTTRNIVDYDWSLLEWKEGVLLRDILQKGDERQIVQAADAVGSVLARIHAHTFQCSGSLAGDLSIVDPFTMDTDEFNSFISESLDEGAAGRWLGTEVTEKVRAFCFQHSSLLSEVDEPSVLVHSDFNGLNILMLDHSNRVEVSAVLDWEFAFAGRRYVDIGNMLRYENSNSLFERHFIQSYMGSGGYLNENWRLISKLEDIIALLDILNHCIPDMPNKISDVRRLIIGTIQ</sequence>
<feature type="domain" description="Aminoglycoside phosphotransferase" evidence="1">
    <location>
        <begin position="39"/>
        <end position="261"/>
    </location>
</feature>
<comment type="caution">
    <text evidence="2">The sequence shown here is derived from an EMBL/GenBank/DDBJ whole genome shotgun (WGS) entry which is preliminary data.</text>
</comment>
<accession>A0ABS4FTE9</accession>
<keyword evidence="2" id="KW-0808">Transferase</keyword>
<evidence type="ECO:0000259" key="1">
    <source>
        <dbReference type="Pfam" id="PF01636"/>
    </source>
</evidence>
<dbReference type="RefSeq" id="WP_210089338.1">
    <property type="nucleotide sequence ID" value="NZ_JAGGKG010000010.1"/>
</dbReference>
<dbReference type="Proteomes" id="UP001519272">
    <property type="component" value="Unassembled WGS sequence"/>
</dbReference>
<keyword evidence="3" id="KW-1185">Reference proteome</keyword>
<dbReference type="InterPro" id="IPR051678">
    <property type="entry name" value="AGP_Transferase"/>
</dbReference>
<dbReference type="EMBL" id="JAGGKG010000010">
    <property type="protein sequence ID" value="MBP1905714.1"/>
    <property type="molecule type" value="Genomic_DNA"/>
</dbReference>